<dbReference type="eggNOG" id="COG5637">
    <property type="taxonomic scope" value="Bacteria"/>
</dbReference>
<feature type="region of interest" description="Disordered" evidence="1">
    <location>
        <begin position="216"/>
        <end position="237"/>
    </location>
</feature>
<feature type="region of interest" description="Disordered" evidence="1">
    <location>
        <begin position="1"/>
        <end position="60"/>
    </location>
</feature>
<dbReference type="CDD" id="cd07817">
    <property type="entry name" value="SRPBCC_8"/>
    <property type="match status" value="1"/>
</dbReference>
<proteinExistence type="predicted"/>
<evidence type="ECO:0000313" key="4">
    <source>
        <dbReference type="Proteomes" id="UP000004184"/>
    </source>
</evidence>
<feature type="compositionally biased region" description="Basic and acidic residues" evidence="1">
    <location>
        <begin position="219"/>
        <end position="228"/>
    </location>
</feature>
<dbReference type="STRING" id="591159.SSQG_07591"/>
<dbReference type="AlphaFoldDB" id="D9XHP4"/>
<evidence type="ECO:0000256" key="1">
    <source>
        <dbReference type="SAM" id="MobiDB-lite"/>
    </source>
</evidence>
<keyword evidence="4" id="KW-1185">Reference proteome</keyword>
<organism evidence="3 4">
    <name type="scientific">Streptomyces viridochromogenes (strain DSM 40736 / JCM 4977 / BCRC 1201 / Tue 494)</name>
    <dbReference type="NCBI Taxonomy" id="591159"/>
    <lineage>
        <taxon>Bacteria</taxon>
        <taxon>Bacillati</taxon>
        <taxon>Actinomycetota</taxon>
        <taxon>Actinomycetes</taxon>
        <taxon>Kitasatosporales</taxon>
        <taxon>Streptomycetaceae</taxon>
        <taxon>Streptomyces</taxon>
    </lineage>
</organism>
<dbReference type="EMBL" id="GG657757">
    <property type="protein sequence ID" value="EFL37073.1"/>
    <property type="molecule type" value="Genomic_DNA"/>
</dbReference>
<evidence type="ECO:0000259" key="2">
    <source>
        <dbReference type="Pfam" id="PF03364"/>
    </source>
</evidence>
<evidence type="ECO:0000313" key="3">
    <source>
        <dbReference type="EMBL" id="EFL37073.1"/>
    </source>
</evidence>
<dbReference type="PANTHER" id="PTHR33824:SF7">
    <property type="entry name" value="POLYKETIDE CYCLASE_DEHYDRASE AND LIPID TRANSPORT SUPERFAMILY PROTEIN"/>
    <property type="match status" value="1"/>
</dbReference>
<gene>
    <name evidence="3" type="ORF">SSQG_07591</name>
</gene>
<accession>D9XHP4</accession>
<feature type="domain" description="Coenzyme Q-binding protein COQ10 START" evidence="2">
    <location>
        <begin position="72"/>
        <end position="175"/>
    </location>
</feature>
<dbReference type="InterPro" id="IPR005031">
    <property type="entry name" value="COQ10_START"/>
</dbReference>
<dbReference type="Proteomes" id="UP000004184">
    <property type="component" value="Unassembled WGS sequence"/>
</dbReference>
<dbReference type="PANTHER" id="PTHR33824">
    <property type="entry name" value="POLYKETIDE CYCLASE/DEHYDRASE AND LIPID TRANSPORT SUPERFAMILY PROTEIN"/>
    <property type="match status" value="1"/>
</dbReference>
<dbReference type="Pfam" id="PF03364">
    <property type="entry name" value="Polyketide_cyc"/>
    <property type="match status" value="1"/>
</dbReference>
<dbReference type="HOGENOM" id="CLU_079860_3_1_11"/>
<name>D9XHP4_STRVT</name>
<dbReference type="InterPro" id="IPR023393">
    <property type="entry name" value="START-like_dom_sf"/>
</dbReference>
<sequence>MHDVGTGRGALTHEGGADGRTPGSLTGREATMAHEDDAQQAVPDMPGTRTDGDRVTRRRPLRERHVEETVEVAVPVRTAYNQWTQFKTFPRFSTVVRGVEQIRPAVTAWTIGYGLLRRRFAVEIVEQDPDAYLAWRGLEQNPSHQGEVEFRPTESGGTAITVRMLLEPRGAARILNRSSWAARLTARLVQGELVNFKQFIEGVGQEGGAWRGTIRNGRVQHDHPEPPRSRVAQWPVG</sequence>
<reference evidence="4" key="1">
    <citation type="submission" date="2009-02" db="EMBL/GenBank/DDBJ databases">
        <title>Annotation of Streptomyces viridochromogenes strain DSM 40736.</title>
        <authorList>
            <consortium name="The Broad Institute Genome Sequencing Platform"/>
            <consortium name="Broad Institute Microbial Sequencing Center"/>
            <person name="Fischbach M."/>
            <person name="Godfrey P."/>
            <person name="Ward D."/>
            <person name="Young S."/>
            <person name="Zeng Q."/>
            <person name="Koehrsen M."/>
            <person name="Alvarado L."/>
            <person name="Berlin A.M."/>
            <person name="Bochicchio J."/>
            <person name="Borenstein D."/>
            <person name="Chapman S.B."/>
            <person name="Chen Z."/>
            <person name="Engels R."/>
            <person name="Freedman E."/>
            <person name="Gellesch M."/>
            <person name="Goldberg J."/>
            <person name="Griggs A."/>
            <person name="Gujja S."/>
            <person name="Heilman E.R."/>
            <person name="Heiman D.I."/>
            <person name="Hepburn T.A."/>
            <person name="Howarth C."/>
            <person name="Jen D."/>
            <person name="Larson L."/>
            <person name="Lewis B."/>
            <person name="Mehta T."/>
            <person name="Park D."/>
            <person name="Pearson M."/>
            <person name="Richards J."/>
            <person name="Roberts A."/>
            <person name="Saif S."/>
            <person name="Shea T.D."/>
            <person name="Shenoy N."/>
            <person name="Sisk P."/>
            <person name="Stolte C."/>
            <person name="Sykes S.N."/>
            <person name="Thomson T."/>
            <person name="Walk T."/>
            <person name="White J."/>
            <person name="Yandava C."/>
            <person name="Straight P."/>
            <person name="Clardy J."/>
            <person name="Hung D."/>
            <person name="Kolter R."/>
            <person name="Mekalanos J."/>
            <person name="Walker S."/>
            <person name="Walsh C.T."/>
            <person name="Wieland-Brown L.C."/>
            <person name="Haas B."/>
            <person name="Nusbaum C."/>
            <person name="Birren B."/>
        </authorList>
    </citation>
    <scope>NUCLEOTIDE SEQUENCE [LARGE SCALE GENOMIC DNA]</scope>
    <source>
        <strain evidence="4">DSM 40736 / JCM 4977 / BCRC 1201 / Tue 494</strain>
    </source>
</reference>
<protein>
    <submittedName>
        <fullName evidence="3">Cyclase/dehydrase</fullName>
    </submittedName>
</protein>
<dbReference type="Gene3D" id="3.30.530.20">
    <property type="match status" value="1"/>
</dbReference>
<dbReference type="InterPro" id="IPR047137">
    <property type="entry name" value="ORF3"/>
</dbReference>
<dbReference type="SUPFAM" id="SSF55961">
    <property type="entry name" value="Bet v1-like"/>
    <property type="match status" value="1"/>
</dbReference>